<dbReference type="GO" id="GO:0010181">
    <property type="term" value="F:FMN binding"/>
    <property type="evidence" value="ECO:0007669"/>
    <property type="project" value="InterPro"/>
</dbReference>
<proteinExistence type="predicted"/>
<dbReference type="Gene3D" id="3.20.20.70">
    <property type="entry name" value="Aldolase class I"/>
    <property type="match status" value="1"/>
</dbReference>
<feature type="domain" description="NADH:flavin oxidoreductase/NADH oxidase N-terminal" evidence="3">
    <location>
        <begin position="37"/>
        <end position="261"/>
    </location>
</feature>
<organism evidence="4 5">
    <name type="scientific">Candidatus Alectryocaccomicrobium excrementavium</name>
    <dbReference type="NCBI Taxonomy" id="2840668"/>
    <lineage>
        <taxon>Bacteria</taxon>
        <taxon>Bacillati</taxon>
        <taxon>Bacillota</taxon>
        <taxon>Clostridia</taxon>
        <taxon>Candidatus Alectryocaccomicrobium</taxon>
    </lineage>
</organism>
<reference evidence="4" key="1">
    <citation type="submission" date="2020-10" db="EMBL/GenBank/DDBJ databases">
        <authorList>
            <person name="Gilroy R."/>
        </authorList>
    </citation>
    <scope>NUCLEOTIDE SEQUENCE</scope>
    <source>
        <strain evidence="4">13766</strain>
    </source>
</reference>
<evidence type="ECO:0000259" key="3">
    <source>
        <dbReference type="Pfam" id="PF00724"/>
    </source>
</evidence>
<dbReference type="EMBL" id="DVJN01000013">
    <property type="protein sequence ID" value="HIS91533.1"/>
    <property type="molecule type" value="Genomic_DNA"/>
</dbReference>
<dbReference type="Proteomes" id="UP000824140">
    <property type="component" value="Unassembled WGS sequence"/>
</dbReference>
<evidence type="ECO:0000256" key="2">
    <source>
        <dbReference type="ARBA" id="ARBA00023002"/>
    </source>
</evidence>
<evidence type="ECO:0000256" key="1">
    <source>
        <dbReference type="ARBA" id="ARBA00022630"/>
    </source>
</evidence>
<dbReference type="PANTHER" id="PTHR43656">
    <property type="entry name" value="BINDING OXIDOREDUCTASE, PUTATIVE (AFU_ORTHOLOGUE AFUA_2G08260)-RELATED"/>
    <property type="match status" value="1"/>
</dbReference>
<dbReference type="InterPro" id="IPR001155">
    <property type="entry name" value="OxRdtase_FMN_N"/>
</dbReference>
<dbReference type="Pfam" id="PF00724">
    <property type="entry name" value="Oxidored_FMN"/>
    <property type="match status" value="1"/>
</dbReference>
<dbReference type="PANTHER" id="PTHR43656:SF2">
    <property type="entry name" value="BINDING OXIDOREDUCTASE, PUTATIVE (AFU_ORTHOLOGUE AFUA_2G08260)-RELATED"/>
    <property type="match status" value="1"/>
</dbReference>
<evidence type="ECO:0000313" key="5">
    <source>
        <dbReference type="Proteomes" id="UP000824140"/>
    </source>
</evidence>
<keyword evidence="2" id="KW-0560">Oxidoreductase</keyword>
<sequence length="439" mass="48381">MSAHEKFHYKSLDEVRQRAEELGEWLPLEEDVSLLTSPMRLGNWTLPNRIALQPMEGTDGIADGAPGPLTIRRYRRFARGGAALIWFEAVATAPEVRASAHQLYITPENVGAFARLVQEIKEIGLRENGFAPIVILQATNSGRYSKPHGYPEPVIAYNNPLFEGDSPIPAGRIATDDQLRRYEEKYTLTARLAQQAGFDGADIKACHRYLACELLSAYVRPGEYGGSFENRTRFLRNCYHAAQAGVTGKFALSSRLNVYDGFPYPYGFGVEEGSGIAPRLDEAVKLVGLLRKEFGIPFINITIGNPYKNPHVNRPYDAGNYVPDEHPFTGLSRMMRCVSTIQRAHPDLPVIGSAFSYLRQYSANLAAGMLAGGHAAMAGFGRMAFANPDFPRQMKETGSIDPARVCVACGNCAQLLRAGIPAGCVVRDRESYSMEALKR</sequence>
<comment type="caution">
    <text evidence="4">The sequence shown here is derived from an EMBL/GenBank/DDBJ whole genome shotgun (WGS) entry which is preliminary data.</text>
</comment>
<gene>
    <name evidence="4" type="ORF">IAA84_00795</name>
</gene>
<evidence type="ECO:0000313" key="4">
    <source>
        <dbReference type="EMBL" id="HIS91533.1"/>
    </source>
</evidence>
<accession>A0A9D1FXT2</accession>
<reference evidence="4" key="2">
    <citation type="journal article" date="2021" name="PeerJ">
        <title>Extensive microbial diversity within the chicken gut microbiome revealed by metagenomics and culture.</title>
        <authorList>
            <person name="Gilroy R."/>
            <person name="Ravi A."/>
            <person name="Getino M."/>
            <person name="Pursley I."/>
            <person name="Horton D.L."/>
            <person name="Alikhan N.F."/>
            <person name="Baker D."/>
            <person name="Gharbi K."/>
            <person name="Hall N."/>
            <person name="Watson M."/>
            <person name="Adriaenssens E.M."/>
            <person name="Foster-Nyarko E."/>
            <person name="Jarju S."/>
            <person name="Secka A."/>
            <person name="Antonio M."/>
            <person name="Oren A."/>
            <person name="Chaudhuri R.R."/>
            <person name="La Ragione R."/>
            <person name="Hildebrand F."/>
            <person name="Pallen M.J."/>
        </authorList>
    </citation>
    <scope>NUCLEOTIDE SEQUENCE</scope>
    <source>
        <strain evidence="4">13766</strain>
    </source>
</reference>
<dbReference type="AlphaFoldDB" id="A0A9D1FXT2"/>
<dbReference type="InterPro" id="IPR051799">
    <property type="entry name" value="NADH_flavin_oxidoreductase"/>
</dbReference>
<dbReference type="GO" id="GO:0016491">
    <property type="term" value="F:oxidoreductase activity"/>
    <property type="evidence" value="ECO:0007669"/>
    <property type="project" value="UniProtKB-KW"/>
</dbReference>
<keyword evidence="1" id="KW-0285">Flavoprotein</keyword>
<name>A0A9D1FXT2_9FIRM</name>
<dbReference type="SUPFAM" id="SSF51395">
    <property type="entry name" value="FMN-linked oxidoreductases"/>
    <property type="match status" value="1"/>
</dbReference>
<protein>
    <submittedName>
        <fullName evidence="4">Flavin oxidoreductase/NADH oxidase</fullName>
    </submittedName>
</protein>
<dbReference type="InterPro" id="IPR013785">
    <property type="entry name" value="Aldolase_TIM"/>
</dbReference>